<evidence type="ECO:0000256" key="6">
    <source>
        <dbReference type="ARBA" id="ARBA00022898"/>
    </source>
</evidence>
<dbReference type="Proteomes" id="UP000475385">
    <property type="component" value="Unassembled WGS sequence"/>
</dbReference>
<name>A0A6M1LGQ0_9PROT</name>
<dbReference type="InterPro" id="IPR015424">
    <property type="entry name" value="PyrdxlP-dep_Trfase"/>
</dbReference>
<dbReference type="Gene3D" id="3.40.640.10">
    <property type="entry name" value="Type I PLP-dependent aspartate aminotransferase-like (Major domain)"/>
    <property type="match status" value="1"/>
</dbReference>
<organism evidence="11 12">
    <name type="scientific">Falsiroseomonas algicola</name>
    <dbReference type="NCBI Taxonomy" id="2716930"/>
    <lineage>
        <taxon>Bacteria</taxon>
        <taxon>Pseudomonadati</taxon>
        <taxon>Pseudomonadota</taxon>
        <taxon>Alphaproteobacteria</taxon>
        <taxon>Acetobacterales</taxon>
        <taxon>Roseomonadaceae</taxon>
        <taxon>Falsiroseomonas</taxon>
    </lineage>
</organism>
<accession>A0A6M1LGQ0</accession>
<gene>
    <name evidence="11" type="ORF">G3576_05515</name>
</gene>
<proteinExistence type="inferred from homology"/>
<evidence type="ECO:0000256" key="8">
    <source>
        <dbReference type="ARBA" id="ARBA00023244"/>
    </source>
</evidence>
<dbReference type="GO" id="GO:0042286">
    <property type="term" value="F:glutamate-1-semialdehyde 2,1-aminomutase activity"/>
    <property type="evidence" value="ECO:0007669"/>
    <property type="project" value="UniProtKB-EC"/>
</dbReference>
<dbReference type="FunFam" id="3.40.640.10:FF:000021">
    <property type="entry name" value="Glutamate-1-semialdehyde 2,1-aminomutase"/>
    <property type="match status" value="1"/>
</dbReference>
<evidence type="ECO:0000256" key="10">
    <source>
        <dbReference type="RuleBase" id="RU003560"/>
    </source>
</evidence>
<dbReference type="GO" id="GO:0030170">
    <property type="term" value="F:pyridoxal phosphate binding"/>
    <property type="evidence" value="ECO:0007669"/>
    <property type="project" value="InterPro"/>
</dbReference>
<evidence type="ECO:0000256" key="4">
    <source>
        <dbReference type="ARBA" id="ARBA00012143"/>
    </source>
</evidence>
<dbReference type="Pfam" id="PF00202">
    <property type="entry name" value="Aminotran_3"/>
    <property type="match status" value="1"/>
</dbReference>
<dbReference type="InterPro" id="IPR005814">
    <property type="entry name" value="Aminotrans_3"/>
</dbReference>
<dbReference type="AlphaFoldDB" id="A0A6M1LGQ0"/>
<dbReference type="GO" id="GO:0008483">
    <property type="term" value="F:transaminase activity"/>
    <property type="evidence" value="ECO:0007669"/>
    <property type="project" value="UniProtKB-KW"/>
</dbReference>
<dbReference type="GO" id="GO:0006779">
    <property type="term" value="P:porphyrin-containing compound biosynthetic process"/>
    <property type="evidence" value="ECO:0007669"/>
    <property type="project" value="UniProtKB-KW"/>
</dbReference>
<dbReference type="InterPro" id="IPR015421">
    <property type="entry name" value="PyrdxlP-dep_Trfase_major"/>
</dbReference>
<evidence type="ECO:0000256" key="1">
    <source>
        <dbReference type="ARBA" id="ARBA00001933"/>
    </source>
</evidence>
<dbReference type="SUPFAM" id="SSF53383">
    <property type="entry name" value="PLP-dependent transferases"/>
    <property type="match status" value="1"/>
</dbReference>
<sequence>MPVQVGDREEALKARARRVLPGGTFGNFPGDVIVSHGQGGRVWDVAGREYVDFLLGSGPMFIGHGHPEVLEAVREQLSRGTTFFANNEAGIALAEAIVEAVPCAEQLRYVSSGSEADLYAMRLARAFRGRDRIVKFEGGYHGMSDYGLMSLAPRQLANFPQAVPDSPGIPRAVRDEVLVSPFNDLEAVTRLVEARHEEIAGIIVEPLQRLIPPAPGFLQGLRDLCTRFGIVLIFDEVVTGFRFAYGGAQDYYGVTPDLCTLGKVIGGGFPLAAVVGRAEIMALFDRAAVGEDRFLMQVGTLSGNPIAAVAGLKTLEVLRRPGAYEGVFARGRALMDGLAAEVARAGIAAQVVGEPPLFDLVFTEGAVGDYRATLRADKAMAAHVNRAMRAGGILKGDSKYYIATAHEDRDIDQALASFATAMRTLPSQAG</sequence>
<evidence type="ECO:0000313" key="11">
    <source>
        <dbReference type="EMBL" id="NGM19463.1"/>
    </source>
</evidence>
<keyword evidence="11" id="KW-0032">Aminotransferase</keyword>
<comment type="cofactor">
    <cofactor evidence="1">
        <name>pyridoxal 5'-phosphate</name>
        <dbReference type="ChEBI" id="CHEBI:597326"/>
    </cofactor>
</comment>
<keyword evidence="8" id="KW-0627">Porphyrin biosynthesis</keyword>
<keyword evidence="7" id="KW-0413">Isomerase</keyword>
<comment type="caution">
    <text evidence="11">The sequence shown here is derived from an EMBL/GenBank/DDBJ whole genome shotgun (WGS) entry which is preliminary data.</text>
</comment>
<dbReference type="PANTHER" id="PTHR43713:SF3">
    <property type="entry name" value="GLUTAMATE-1-SEMIALDEHYDE 2,1-AMINOMUTASE 1, CHLOROPLASTIC-RELATED"/>
    <property type="match status" value="1"/>
</dbReference>
<protein>
    <recommendedName>
        <fullName evidence="5">Glutamate-1-semialdehyde 2,1-aminomutase</fullName>
        <ecNumber evidence="4">5.4.3.8</ecNumber>
    </recommendedName>
    <alternativeName>
        <fullName evidence="9">Glutamate-1-semialdehyde aminotransferase</fullName>
    </alternativeName>
</protein>
<evidence type="ECO:0000256" key="3">
    <source>
        <dbReference type="ARBA" id="ARBA00008981"/>
    </source>
</evidence>
<dbReference type="PANTHER" id="PTHR43713">
    <property type="entry name" value="GLUTAMATE-1-SEMIALDEHYDE 2,1-AMINOMUTASE"/>
    <property type="match status" value="1"/>
</dbReference>
<evidence type="ECO:0000313" key="12">
    <source>
        <dbReference type="Proteomes" id="UP000475385"/>
    </source>
</evidence>
<keyword evidence="6 10" id="KW-0663">Pyridoxal phosphate</keyword>
<evidence type="ECO:0000256" key="5">
    <source>
        <dbReference type="ARBA" id="ARBA00015416"/>
    </source>
</evidence>
<reference evidence="11 12" key="1">
    <citation type="submission" date="2020-03" db="EMBL/GenBank/DDBJ databases">
        <title>Roseomonas stagni sp. nov., isolated from pond water in Japan.</title>
        <authorList>
            <person name="Furuhata K."/>
            <person name="Miyamoto H."/>
            <person name="Goto K."/>
        </authorList>
    </citation>
    <scope>NUCLEOTIDE SEQUENCE [LARGE SCALE GENOMIC DNA]</scope>
    <source>
        <strain evidence="11 12">PeD5</strain>
    </source>
</reference>
<dbReference type="CDD" id="cd00610">
    <property type="entry name" value="OAT_like"/>
    <property type="match status" value="1"/>
</dbReference>
<dbReference type="InterPro" id="IPR015422">
    <property type="entry name" value="PyrdxlP-dep_Trfase_small"/>
</dbReference>
<evidence type="ECO:0000256" key="2">
    <source>
        <dbReference type="ARBA" id="ARBA00004819"/>
    </source>
</evidence>
<evidence type="ECO:0000256" key="9">
    <source>
        <dbReference type="ARBA" id="ARBA00031365"/>
    </source>
</evidence>
<dbReference type="EC" id="5.4.3.8" evidence="4"/>
<comment type="similarity">
    <text evidence="3">Belongs to the class-III pyridoxal-phosphate-dependent aminotransferase family. HemL subfamily.</text>
</comment>
<evidence type="ECO:0000256" key="7">
    <source>
        <dbReference type="ARBA" id="ARBA00023235"/>
    </source>
</evidence>
<keyword evidence="11" id="KW-0808">Transferase</keyword>
<comment type="pathway">
    <text evidence="2">Porphyrin-containing compound metabolism; protoporphyrin-IX biosynthesis; 5-aminolevulinate from L-glutamyl-tRNA(Glu): step 2/2.</text>
</comment>
<dbReference type="EMBL" id="JAAIKB010000002">
    <property type="protein sequence ID" value="NGM19463.1"/>
    <property type="molecule type" value="Genomic_DNA"/>
</dbReference>
<dbReference type="Gene3D" id="3.90.1150.10">
    <property type="entry name" value="Aspartate Aminotransferase, domain 1"/>
    <property type="match status" value="1"/>
</dbReference>
<keyword evidence="12" id="KW-1185">Reference proteome</keyword>